<dbReference type="PROSITE" id="PS51880">
    <property type="entry name" value="TGS"/>
    <property type="match status" value="1"/>
</dbReference>
<gene>
    <name evidence="8" type="primary">ychF</name>
    <name evidence="8" type="ORF">ENW73_01405</name>
</gene>
<dbReference type="InterPro" id="IPR004396">
    <property type="entry name" value="ATPase_YchF/OLA1"/>
</dbReference>
<proteinExistence type="predicted"/>
<dbReference type="Pfam" id="PF01926">
    <property type="entry name" value="MMR_HSR1"/>
    <property type="match status" value="1"/>
</dbReference>
<dbReference type="Pfam" id="PF06071">
    <property type="entry name" value="YchF-GTPase_C"/>
    <property type="match status" value="1"/>
</dbReference>
<dbReference type="GO" id="GO:0046872">
    <property type="term" value="F:metal ion binding"/>
    <property type="evidence" value="ECO:0007669"/>
    <property type="project" value="UniProtKB-KW"/>
</dbReference>
<organism evidence="8">
    <name type="scientific">candidate division WOR-3 bacterium</name>
    <dbReference type="NCBI Taxonomy" id="2052148"/>
    <lineage>
        <taxon>Bacteria</taxon>
        <taxon>Bacteria division WOR-3</taxon>
    </lineage>
</organism>
<evidence type="ECO:0000313" key="8">
    <source>
        <dbReference type="EMBL" id="HHS51509.1"/>
    </source>
</evidence>
<dbReference type="InterPro" id="IPR004095">
    <property type="entry name" value="TGS"/>
</dbReference>
<dbReference type="InterPro" id="IPR012676">
    <property type="entry name" value="TGS-like"/>
</dbReference>
<dbReference type="InterPro" id="IPR023192">
    <property type="entry name" value="TGS-like_dom_sf"/>
</dbReference>
<dbReference type="InterPro" id="IPR013029">
    <property type="entry name" value="YchF_C"/>
</dbReference>
<dbReference type="Gene3D" id="1.10.150.300">
    <property type="entry name" value="TGS-like domain"/>
    <property type="match status" value="1"/>
</dbReference>
<keyword evidence="3" id="KW-0547">Nucleotide-binding</keyword>
<dbReference type="Gene3D" id="3.10.20.30">
    <property type="match status" value="1"/>
</dbReference>
<dbReference type="FunFam" id="3.10.20.30:FF:000001">
    <property type="entry name" value="Ribosome-binding ATPase YchF"/>
    <property type="match status" value="1"/>
</dbReference>
<dbReference type="Gene3D" id="3.40.50.300">
    <property type="entry name" value="P-loop containing nucleotide triphosphate hydrolases"/>
    <property type="match status" value="1"/>
</dbReference>
<evidence type="ECO:0000256" key="3">
    <source>
        <dbReference type="ARBA" id="ARBA00022741"/>
    </source>
</evidence>
<dbReference type="PROSITE" id="PS51710">
    <property type="entry name" value="G_OBG"/>
    <property type="match status" value="1"/>
</dbReference>
<sequence length="354" mass="39093">MRIGIVGLPNVGKSSLFNLLTKANAKVDLYPFTTIEKNVGIVQVPDARLQKIGELLKPPKLTFATIEFVDIAGLVKGASKGEGLGNKFLSHIRESSLLLHLLRSFNDSTIPHIYGTVDPERDMEIVNTELAIADLEVVERNLSKLVKMSETEQGCASSARLSALEKVKSALNSGFEPPSLTPEEREAIKDLGLFIVKPMVYALNCSDAEVFDIAKMPKLSKRDVFTFSQTLEEAMEGFLEEEKREARIELNLAPEGPVGIVKRCFDCLNLICFYTVKGDESRAWSIPKGTKIVDAAGKIHSDFAQGFIKAEVVSFDDLVESGDFHLAKEQGKVRVEGKNYEVKDGDVILIKFRT</sequence>
<dbReference type="PANTHER" id="PTHR23305:SF18">
    <property type="entry name" value="OBG-TYPE G DOMAIN-CONTAINING PROTEIN"/>
    <property type="match status" value="1"/>
</dbReference>
<evidence type="ECO:0000259" key="7">
    <source>
        <dbReference type="PROSITE" id="PS51880"/>
    </source>
</evidence>
<dbReference type="PANTHER" id="PTHR23305">
    <property type="entry name" value="OBG GTPASE FAMILY"/>
    <property type="match status" value="1"/>
</dbReference>
<dbReference type="PIRSF" id="PIRSF006641">
    <property type="entry name" value="CHP00092"/>
    <property type="match status" value="1"/>
</dbReference>
<evidence type="ECO:0000259" key="6">
    <source>
        <dbReference type="PROSITE" id="PS51710"/>
    </source>
</evidence>
<dbReference type="NCBIfam" id="TIGR00092">
    <property type="entry name" value="redox-regulated ATPase YchF"/>
    <property type="match status" value="1"/>
</dbReference>
<keyword evidence="2" id="KW-0479">Metal-binding</keyword>
<accession>A0A7C6A8N2</accession>
<dbReference type="SUPFAM" id="SSF52540">
    <property type="entry name" value="P-loop containing nucleoside triphosphate hydrolases"/>
    <property type="match status" value="1"/>
</dbReference>
<dbReference type="FunFam" id="1.10.150.300:FF:000001">
    <property type="entry name" value="Ribosome-binding ATPase YchF"/>
    <property type="match status" value="1"/>
</dbReference>
<dbReference type="InterPro" id="IPR012675">
    <property type="entry name" value="Beta-grasp_dom_sf"/>
</dbReference>
<keyword evidence="4" id="KW-0067">ATP-binding</keyword>
<comment type="cofactor">
    <cofactor evidence="1">
        <name>Mg(2+)</name>
        <dbReference type="ChEBI" id="CHEBI:18420"/>
    </cofactor>
</comment>
<dbReference type="InterPro" id="IPR006073">
    <property type="entry name" value="GTP-bd"/>
</dbReference>
<evidence type="ECO:0000256" key="5">
    <source>
        <dbReference type="ARBA" id="ARBA00022842"/>
    </source>
</evidence>
<evidence type="ECO:0000256" key="2">
    <source>
        <dbReference type="ARBA" id="ARBA00022723"/>
    </source>
</evidence>
<dbReference type="SUPFAM" id="SSF81271">
    <property type="entry name" value="TGS-like"/>
    <property type="match status" value="1"/>
</dbReference>
<dbReference type="PRINTS" id="PR00326">
    <property type="entry name" value="GTP1OBG"/>
</dbReference>
<evidence type="ECO:0000256" key="4">
    <source>
        <dbReference type="ARBA" id="ARBA00022840"/>
    </source>
</evidence>
<feature type="domain" description="OBG-type G" evidence="6">
    <location>
        <begin position="1"/>
        <end position="247"/>
    </location>
</feature>
<dbReference type="InterPro" id="IPR027417">
    <property type="entry name" value="P-loop_NTPase"/>
</dbReference>
<evidence type="ECO:0000256" key="1">
    <source>
        <dbReference type="ARBA" id="ARBA00001946"/>
    </source>
</evidence>
<name>A0A7C6A8N2_UNCW3</name>
<reference evidence="8" key="1">
    <citation type="journal article" date="2020" name="mSystems">
        <title>Genome- and Community-Level Interaction Insights into Carbon Utilization and Element Cycling Functions of Hydrothermarchaeota in Hydrothermal Sediment.</title>
        <authorList>
            <person name="Zhou Z."/>
            <person name="Liu Y."/>
            <person name="Xu W."/>
            <person name="Pan J."/>
            <person name="Luo Z.H."/>
            <person name="Li M."/>
        </authorList>
    </citation>
    <scope>NUCLEOTIDE SEQUENCE [LARGE SCALE GENOMIC DNA]</scope>
    <source>
        <strain evidence="8">SpSt-876</strain>
    </source>
</reference>
<dbReference type="InterPro" id="IPR031167">
    <property type="entry name" value="G_OBG"/>
</dbReference>
<dbReference type="GO" id="GO:0016887">
    <property type="term" value="F:ATP hydrolysis activity"/>
    <property type="evidence" value="ECO:0007669"/>
    <property type="project" value="InterPro"/>
</dbReference>
<dbReference type="GO" id="GO:0005737">
    <property type="term" value="C:cytoplasm"/>
    <property type="evidence" value="ECO:0007669"/>
    <property type="project" value="TreeGrafter"/>
</dbReference>
<feature type="domain" description="TGS" evidence="7">
    <location>
        <begin position="269"/>
        <end position="352"/>
    </location>
</feature>
<comment type="caution">
    <text evidence="8">The sequence shown here is derived from an EMBL/GenBank/DDBJ whole genome shotgun (WGS) entry which is preliminary data.</text>
</comment>
<dbReference type="EMBL" id="DTLI01000031">
    <property type="protein sequence ID" value="HHS51509.1"/>
    <property type="molecule type" value="Genomic_DNA"/>
</dbReference>
<dbReference type="AlphaFoldDB" id="A0A7C6A8N2"/>
<keyword evidence="5" id="KW-0460">Magnesium</keyword>
<dbReference type="GO" id="GO:0005524">
    <property type="term" value="F:ATP binding"/>
    <property type="evidence" value="ECO:0007669"/>
    <property type="project" value="UniProtKB-KW"/>
</dbReference>
<dbReference type="GO" id="GO:0005525">
    <property type="term" value="F:GTP binding"/>
    <property type="evidence" value="ECO:0007669"/>
    <property type="project" value="InterPro"/>
</dbReference>
<protein>
    <submittedName>
        <fullName evidence="8">Redox-regulated ATPase YchF</fullName>
    </submittedName>
</protein>